<evidence type="ECO:0000256" key="2">
    <source>
        <dbReference type="ARBA" id="ARBA00013457"/>
    </source>
</evidence>
<keyword evidence="8" id="KW-1185">Reference proteome</keyword>
<evidence type="ECO:0000256" key="3">
    <source>
        <dbReference type="ARBA" id="ARBA00022630"/>
    </source>
</evidence>
<dbReference type="EMBL" id="JACSNR010000006">
    <property type="protein sequence ID" value="MBM6923500.1"/>
    <property type="molecule type" value="Genomic_DNA"/>
</dbReference>
<feature type="transmembrane region" description="Helical" evidence="6">
    <location>
        <begin position="12"/>
        <end position="39"/>
    </location>
</feature>
<evidence type="ECO:0000313" key="8">
    <source>
        <dbReference type="Proteomes" id="UP000724149"/>
    </source>
</evidence>
<keyword evidence="6" id="KW-0472">Membrane</keyword>
<proteinExistence type="predicted"/>
<accession>A0ABS2GLY8</accession>
<keyword evidence="6" id="KW-1133">Transmembrane helix</keyword>
<reference evidence="7 8" key="1">
    <citation type="journal article" date="2021" name="Sci. Rep.">
        <title>The distribution of antibiotic resistance genes in chicken gut microbiota commensals.</title>
        <authorList>
            <person name="Juricova H."/>
            <person name="Matiasovicova J."/>
            <person name="Kubasova T."/>
            <person name="Cejkova D."/>
            <person name="Rychlik I."/>
        </authorList>
    </citation>
    <scope>NUCLEOTIDE SEQUENCE [LARGE SCALE GENOMIC DNA]</scope>
    <source>
        <strain evidence="7 8">An564</strain>
    </source>
</reference>
<dbReference type="SUPFAM" id="SSF51412">
    <property type="entry name" value="Inosine monophosphate dehydrogenase (IMPDH)"/>
    <property type="match status" value="1"/>
</dbReference>
<dbReference type="PANTHER" id="PTHR32332">
    <property type="entry name" value="2-NITROPROPANE DIOXYGENASE"/>
    <property type="match status" value="1"/>
</dbReference>
<evidence type="ECO:0000313" key="7">
    <source>
        <dbReference type="EMBL" id="MBM6923500.1"/>
    </source>
</evidence>
<keyword evidence="3" id="KW-0285">Flavoprotein</keyword>
<comment type="function">
    <text evidence="1">Nitronate monooxygenase that uses molecular oxygen to catalyze the oxidative denitrification of alkyl nitronates. Acts on propionate 3-nitronate (P3N), the presumed physiological substrate. Probably functions in the detoxification of P3N, a metabolic poison produced by plants and fungi as a defense mechanism.</text>
</comment>
<keyword evidence="4" id="KW-0288">FMN</keyword>
<dbReference type="InterPro" id="IPR013785">
    <property type="entry name" value="Aldolase_TIM"/>
</dbReference>
<evidence type="ECO:0000256" key="6">
    <source>
        <dbReference type="SAM" id="Phobius"/>
    </source>
</evidence>
<gene>
    <name evidence="7" type="ORF">H9X81_07335</name>
</gene>
<dbReference type="PROSITE" id="PS51257">
    <property type="entry name" value="PROKAR_LIPOPROTEIN"/>
    <property type="match status" value="1"/>
</dbReference>
<dbReference type="GO" id="GO:0004497">
    <property type="term" value="F:monooxygenase activity"/>
    <property type="evidence" value="ECO:0007669"/>
    <property type="project" value="UniProtKB-KW"/>
</dbReference>
<comment type="caution">
    <text evidence="7">The sequence shown here is derived from an EMBL/GenBank/DDBJ whole genome shotgun (WGS) entry which is preliminary data.</text>
</comment>
<dbReference type="Pfam" id="PF03060">
    <property type="entry name" value="NMO"/>
    <property type="match status" value="1"/>
</dbReference>
<dbReference type="PANTHER" id="PTHR32332:SF18">
    <property type="entry name" value="2-NITROPROPANE DIOXYGENASE"/>
    <property type="match status" value="1"/>
</dbReference>
<keyword evidence="5" id="KW-0560">Oxidoreductase</keyword>
<keyword evidence="6" id="KW-0812">Transmembrane</keyword>
<dbReference type="Proteomes" id="UP000724149">
    <property type="component" value="Unassembled WGS sequence"/>
</dbReference>
<protein>
    <recommendedName>
        <fullName evidence="2">Probable nitronate monooxygenase</fullName>
    </recommendedName>
</protein>
<organism evidence="7 8">
    <name type="scientific">Hydrogenoanaerobacterium saccharovorans</name>
    <dbReference type="NCBI Taxonomy" id="474960"/>
    <lineage>
        <taxon>Bacteria</taxon>
        <taxon>Bacillati</taxon>
        <taxon>Bacillota</taxon>
        <taxon>Clostridia</taxon>
        <taxon>Eubacteriales</taxon>
        <taxon>Oscillospiraceae</taxon>
        <taxon>Hydrogenoanaerobacterium</taxon>
    </lineage>
</organism>
<dbReference type="CDD" id="cd04730">
    <property type="entry name" value="NPD_like"/>
    <property type="match status" value="1"/>
</dbReference>
<evidence type="ECO:0000256" key="5">
    <source>
        <dbReference type="ARBA" id="ARBA00023002"/>
    </source>
</evidence>
<dbReference type="Gene3D" id="3.20.20.70">
    <property type="entry name" value="Aldolase class I"/>
    <property type="match status" value="1"/>
</dbReference>
<name>A0ABS2GLY8_9FIRM</name>
<keyword evidence="7" id="KW-0503">Monooxygenase</keyword>
<dbReference type="RefSeq" id="WP_177503913.1">
    <property type="nucleotide sequence ID" value="NZ_JACSNR010000006.1"/>
</dbReference>
<evidence type="ECO:0000256" key="4">
    <source>
        <dbReference type="ARBA" id="ARBA00022643"/>
    </source>
</evidence>
<dbReference type="InterPro" id="IPR004136">
    <property type="entry name" value="NMO"/>
</dbReference>
<evidence type="ECO:0000256" key="1">
    <source>
        <dbReference type="ARBA" id="ARBA00003535"/>
    </source>
</evidence>
<sequence length="354" mass="37769">MKIRDRELSIPIIQGGMGVGISLSGLAGAVAACGGMGVISAAHPGYRDPDFYRDPLNVNRRCLKEEIAKAKEIAKGCGLVGVNVMVAVQHYADYVRAAIEGGADAIISGAGLPTELPQIAGDSKVLLAPIVSSGRAARVICRAWERHGNRLPDFVVVEGSRAGGHLGFSAEELADGSAKPLDEIVSDVVETLRPYEEKCGRKIPVFPAGGVYDGADIARLEKLGAAGAQIATRFIATEECDAAPAYKQAMVDAKEEDVRIIKSPVGMPGRALFSPLIRKVAELGRIAPSRCLQCLRTCNPADTPYCITQALIDAAKGDWENGLFFCGANVGRIDRITTVRELMDELVTEWRNNR</sequence>